<evidence type="ECO:0008006" key="7">
    <source>
        <dbReference type="Google" id="ProtNLM"/>
    </source>
</evidence>
<dbReference type="Proteomes" id="UP001295684">
    <property type="component" value="Unassembled WGS sequence"/>
</dbReference>
<dbReference type="PANTHER" id="PTHR44858">
    <property type="entry name" value="TETRATRICOPEPTIDE REPEAT PROTEIN 6"/>
    <property type="match status" value="1"/>
</dbReference>
<evidence type="ECO:0000313" key="6">
    <source>
        <dbReference type="Proteomes" id="UP001295684"/>
    </source>
</evidence>
<dbReference type="Pfam" id="PF13174">
    <property type="entry name" value="TPR_6"/>
    <property type="match status" value="1"/>
</dbReference>
<feature type="repeat" description="TPR" evidence="3">
    <location>
        <begin position="173"/>
        <end position="206"/>
    </location>
</feature>
<dbReference type="Gene3D" id="1.25.40.10">
    <property type="entry name" value="Tetratricopeptide repeat domain"/>
    <property type="match status" value="6"/>
</dbReference>
<evidence type="ECO:0000256" key="4">
    <source>
        <dbReference type="SAM" id="MobiDB-lite"/>
    </source>
</evidence>
<sequence>MNSLEVSKASSQAKLKVNPEVARKSNTLLEKGKEFLNLKNYDDALKFLTKALKVNEHNYDAMFFKGVTYLDSGNPSKAIKELTMIIENVPNFKNTVYLVLSTCYMRNNDTVSALMILNKAIQKYPKFVEAYVARGQVYTLLNINDNNNLSLGQIYERIITDYQSVINLLPNKGLGYIGKGDALKGLGDYSAALKCYSKAIQLDEREIAKGTDINKIDAKDSLINGRFKRARLYYQLKMFEQAQRDLNELLKTNPENAKAHFYLGKILSKQDPHQEAFIHFEQVITHNDDSFLSCNALLEIAKLRIKEKDFYEAHYSLKRIGLFNFKSQKLTQYQTFTEGVLYLIKRKIKKGIQLLSSLEVTSNTRTSSSATTLKPKMREPTIASSSTINCENSEKDGLDSFLKPLVYIYRAYGYISIESYEKAIADLISGAKLTKLDLCSQYNKLLATGFSKLNKSAFTDAQSIFKKASFGDFSKNKEPYLLQLISMIKSVSSSEASIDVINVDLPKKRKAIESCIEVANEAITKNPDDLSLYYHRGLLLFYLHQFFDAFLDFDYIVEKEEEPNSKYYLARGKCYACLSMFPEAVKDLTAAITLDEECLDAYLNRGKCAYLLGDTPLSFLDFQKLIMVEPKNPLVHVYAGNLLMTTGSYDDAAKAFSNADQVKKCALAIYQRARCNIALSNIGDAMNDLATVIELNPHDKIAFTDKECLYAVTSAMKVLKQSLDVEEQKLEVAKLCNILTKLTNKDYNNNDVKSKNMSTRTHAQIIPNVRRIKVEKLRIVDYMKKKEKDKYIADVKDVKVEHTRDYTEPSSRHKTLAESITPFSYYKENIFSEEDFFLYRAILLFYSGQYDRARKDFEVSLHKKEANKDDNDNSDTESETSNQTDLSDVGLCSLNVHESKYNQALCHLMLKEYREALEIFDELISKGPDKYVKSLYLIRGLIYQQNGEGNKSKFDFNKAFDEDQETAIKYFDDNKHVTIHPFPVSNRLCSNFPNVKLTIDKNHPAILTKPSFSFPFIKPPNMIPNVDERVLTKEFDISEFSLNKPEAPWINRCEYGIQFTDQIQYDEFKIEESIQLKNEKESTKSDKDEYSSRLPISVSEKIRKPFDFFEEDSDSN</sequence>
<evidence type="ECO:0000256" key="2">
    <source>
        <dbReference type="ARBA" id="ARBA00022803"/>
    </source>
</evidence>
<evidence type="ECO:0000256" key="3">
    <source>
        <dbReference type="PROSITE-ProRule" id="PRU00339"/>
    </source>
</evidence>
<dbReference type="EMBL" id="CAMPGE010011216">
    <property type="protein sequence ID" value="CAI2370054.1"/>
    <property type="molecule type" value="Genomic_DNA"/>
</dbReference>
<evidence type="ECO:0000256" key="1">
    <source>
        <dbReference type="ARBA" id="ARBA00022737"/>
    </source>
</evidence>
<keyword evidence="2 3" id="KW-0802">TPR repeat</keyword>
<organism evidence="5 6">
    <name type="scientific">Euplotes crassus</name>
    <dbReference type="NCBI Taxonomy" id="5936"/>
    <lineage>
        <taxon>Eukaryota</taxon>
        <taxon>Sar</taxon>
        <taxon>Alveolata</taxon>
        <taxon>Ciliophora</taxon>
        <taxon>Intramacronucleata</taxon>
        <taxon>Spirotrichea</taxon>
        <taxon>Hypotrichia</taxon>
        <taxon>Euplotida</taxon>
        <taxon>Euplotidae</taxon>
        <taxon>Moneuplotes</taxon>
    </lineage>
</organism>
<feature type="region of interest" description="Disordered" evidence="4">
    <location>
        <begin position="866"/>
        <end position="885"/>
    </location>
</feature>
<dbReference type="SUPFAM" id="SSF48452">
    <property type="entry name" value="TPR-like"/>
    <property type="match status" value="4"/>
</dbReference>
<keyword evidence="6" id="KW-1185">Reference proteome</keyword>
<dbReference type="AlphaFoldDB" id="A0AAD1URU1"/>
<feature type="repeat" description="TPR" evidence="3">
    <location>
        <begin position="223"/>
        <end position="256"/>
    </location>
</feature>
<comment type="caution">
    <text evidence="5">The sequence shown here is derived from an EMBL/GenBank/DDBJ whole genome shotgun (WGS) entry which is preliminary data.</text>
</comment>
<dbReference type="Pfam" id="PF13181">
    <property type="entry name" value="TPR_8"/>
    <property type="match status" value="1"/>
</dbReference>
<accession>A0AAD1URU1</accession>
<name>A0AAD1URU1_EUPCR</name>
<proteinExistence type="predicted"/>
<feature type="repeat" description="TPR" evidence="3">
    <location>
        <begin position="25"/>
        <end position="58"/>
    </location>
</feature>
<dbReference type="PROSITE" id="PS50005">
    <property type="entry name" value="TPR"/>
    <property type="match status" value="4"/>
</dbReference>
<dbReference type="Pfam" id="PF13432">
    <property type="entry name" value="TPR_16"/>
    <property type="match status" value="1"/>
</dbReference>
<dbReference type="InterPro" id="IPR011990">
    <property type="entry name" value="TPR-like_helical_dom_sf"/>
</dbReference>
<dbReference type="InterPro" id="IPR019734">
    <property type="entry name" value="TPR_rpt"/>
</dbReference>
<dbReference type="SMART" id="SM00028">
    <property type="entry name" value="TPR"/>
    <property type="match status" value="14"/>
</dbReference>
<keyword evidence="1" id="KW-0677">Repeat</keyword>
<evidence type="ECO:0000313" key="5">
    <source>
        <dbReference type="EMBL" id="CAI2370054.1"/>
    </source>
</evidence>
<protein>
    <recommendedName>
        <fullName evidence="7">TPR-like protein</fullName>
    </recommendedName>
</protein>
<dbReference type="PANTHER" id="PTHR44858:SF1">
    <property type="entry name" value="UDP-N-ACETYLGLUCOSAMINE--PEPTIDE N-ACETYLGLUCOSAMINYLTRANSFERASE SPINDLY-RELATED"/>
    <property type="match status" value="1"/>
</dbReference>
<dbReference type="InterPro" id="IPR050498">
    <property type="entry name" value="Ycf3"/>
</dbReference>
<reference evidence="5" key="1">
    <citation type="submission" date="2023-07" db="EMBL/GenBank/DDBJ databases">
        <authorList>
            <consortium name="AG Swart"/>
            <person name="Singh M."/>
            <person name="Singh A."/>
            <person name="Seah K."/>
            <person name="Emmerich C."/>
        </authorList>
    </citation>
    <scope>NUCLEOTIDE SEQUENCE</scope>
    <source>
        <strain evidence="5">DP1</strain>
    </source>
</reference>
<gene>
    <name evidence="5" type="ORF">ECRASSUSDP1_LOCUS11362</name>
</gene>
<feature type="repeat" description="TPR" evidence="3">
    <location>
        <begin position="897"/>
        <end position="930"/>
    </location>
</feature>
<dbReference type="Pfam" id="PF14559">
    <property type="entry name" value="TPR_19"/>
    <property type="match status" value="1"/>
</dbReference>